<feature type="region of interest" description="Disordered" evidence="1">
    <location>
        <begin position="1"/>
        <end position="23"/>
    </location>
</feature>
<proteinExistence type="predicted"/>
<comment type="caution">
    <text evidence="2">The sequence shown here is derived from an EMBL/GenBank/DDBJ whole genome shotgun (WGS) entry which is preliminary data.</text>
</comment>
<name>A0A917XKS7_9ACTN</name>
<sequence>MAKNAGWPTDQMPDQPASRPTDSTTIVYTAASATEYIWYAGIAPAAMNTMSTAPAAGPRAALARTERLKTMEATPQTRWKVRVPNRPWGRISSTSTVNENTNVSRKLAET</sequence>
<evidence type="ECO:0000256" key="1">
    <source>
        <dbReference type="SAM" id="MobiDB-lite"/>
    </source>
</evidence>
<evidence type="ECO:0000313" key="2">
    <source>
        <dbReference type="EMBL" id="GGN34324.1"/>
    </source>
</evidence>
<gene>
    <name evidence="2" type="ORF">GCM10011578_075080</name>
</gene>
<dbReference type="Proteomes" id="UP000653411">
    <property type="component" value="Unassembled WGS sequence"/>
</dbReference>
<reference evidence="2" key="1">
    <citation type="journal article" date="2014" name="Int. J. Syst. Evol. Microbiol.">
        <title>Complete genome sequence of Corynebacterium casei LMG S-19264T (=DSM 44701T), isolated from a smear-ripened cheese.</title>
        <authorList>
            <consortium name="US DOE Joint Genome Institute (JGI-PGF)"/>
            <person name="Walter F."/>
            <person name="Albersmeier A."/>
            <person name="Kalinowski J."/>
            <person name="Ruckert C."/>
        </authorList>
    </citation>
    <scope>NUCLEOTIDE SEQUENCE</scope>
    <source>
        <strain evidence="2">CGMCC 4.7110</strain>
    </source>
</reference>
<reference evidence="2" key="2">
    <citation type="submission" date="2020-09" db="EMBL/GenBank/DDBJ databases">
        <authorList>
            <person name="Sun Q."/>
            <person name="Zhou Y."/>
        </authorList>
    </citation>
    <scope>NUCLEOTIDE SEQUENCE</scope>
    <source>
        <strain evidence="2">CGMCC 4.7110</strain>
    </source>
</reference>
<organism evidence="2 3">
    <name type="scientific">Streptomyces fuscichromogenes</name>
    <dbReference type="NCBI Taxonomy" id="1324013"/>
    <lineage>
        <taxon>Bacteria</taxon>
        <taxon>Bacillati</taxon>
        <taxon>Actinomycetota</taxon>
        <taxon>Actinomycetes</taxon>
        <taxon>Kitasatosporales</taxon>
        <taxon>Streptomycetaceae</taxon>
        <taxon>Streptomyces</taxon>
    </lineage>
</organism>
<feature type="region of interest" description="Disordered" evidence="1">
    <location>
        <begin position="86"/>
        <end position="110"/>
    </location>
</feature>
<dbReference type="AlphaFoldDB" id="A0A917XKS7"/>
<protein>
    <submittedName>
        <fullName evidence="2">Uncharacterized protein</fullName>
    </submittedName>
</protein>
<keyword evidence="3" id="KW-1185">Reference proteome</keyword>
<evidence type="ECO:0000313" key="3">
    <source>
        <dbReference type="Proteomes" id="UP000653411"/>
    </source>
</evidence>
<accession>A0A917XKS7</accession>
<dbReference type="EMBL" id="BMML01000022">
    <property type="protein sequence ID" value="GGN34324.1"/>
    <property type="molecule type" value="Genomic_DNA"/>
</dbReference>
<feature type="compositionally biased region" description="Polar residues" evidence="1">
    <location>
        <begin position="91"/>
        <end position="104"/>
    </location>
</feature>